<sequence length="607" mass="69102">MDRLSDEILGEIFLWCIPIGNGSRTTIDQCPQDAPLVLLLVCRRWKSEAKSNPRLWTSIALHVPRRPGPLRTPPTSSPEYAPYIAAWAEWWHRVRDVARGLRVWIKRSCTLPLDVYVDNTGREPVPITPEQDTNNNTILVCLYGPLLKEEYRWRSLHASVDYESLLWGFLFRREPEDTPGGLYPLIEDVKLDIGMKSEFNDQELEYPRVDSGLSTVICRSPTVRSVHTGSTPLRILDLPFILPFWGNITNIGFIEAAPEEVVQIFKTCPLLQKCKLVCPDIDLEDEVDVVVIHSKTIVMSYLSEAYFQDYTSFRMNQISVRVEAPYLKHLGLANTMCDHAPWRRCNTELYEIVLECAETLESLGLDHVCMTKVHLLTYFEKLKGLKKLRLDYSRVGEDGGDDDDWYEGGMFDGEILQAMTSTTTMQEEEGSGYAGSDCKDEHQTSDVSETANTFLPNLREFVCITTGSKQGSTFDEEDILRFIQSRRPPSTSANCPSWLLCAVFYCKAFGTEEWQEKMCEEVDLAEILKAGGVNVEGLEAKGMFLRVAPQSHDTARGEPLSNMGDYFLGYEDDENSYADEVEEQDEFGVVVCGNEDKDEGHREFYYY</sequence>
<organism evidence="1 2">
    <name type="scientific">Candolleomyces aberdarensis</name>
    <dbReference type="NCBI Taxonomy" id="2316362"/>
    <lineage>
        <taxon>Eukaryota</taxon>
        <taxon>Fungi</taxon>
        <taxon>Dikarya</taxon>
        <taxon>Basidiomycota</taxon>
        <taxon>Agaricomycotina</taxon>
        <taxon>Agaricomycetes</taxon>
        <taxon>Agaricomycetidae</taxon>
        <taxon>Agaricales</taxon>
        <taxon>Agaricineae</taxon>
        <taxon>Psathyrellaceae</taxon>
        <taxon>Candolleomyces</taxon>
    </lineage>
</organism>
<protein>
    <recommendedName>
        <fullName evidence="3">F-box domain-containing protein</fullName>
    </recommendedName>
</protein>
<name>A0A4Q2DH58_9AGAR</name>
<gene>
    <name evidence="1" type="ORF">EST38_g7515</name>
</gene>
<proteinExistence type="predicted"/>
<dbReference type="EMBL" id="SDEE01000272">
    <property type="protein sequence ID" value="RXW18346.1"/>
    <property type="molecule type" value="Genomic_DNA"/>
</dbReference>
<keyword evidence="2" id="KW-1185">Reference proteome</keyword>
<reference evidence="1 2" key="1">
    <citation type="submission" date="2019-01" db="EMBL/GenBank/DDBJ databases">
        <title>Draft genome sequence of Psathyrella aberdarensis IHI B618.</title>
        <authorList>
            <person name="Buettner E."/>
            <person name="Kellner H."/>
        </authorList>
    </citation>
    <scope>NUCLEOTIDE SEQUENCE [LARGE SCALE GENOMIC DNA]</scope>
    <source>
        <strain evidence="1 2">IHI B618</strain>
    </source>
</reference>
<evidence type="ECO:0000313" key="1">
    <source>
        <dbReference type="EMBL" id="RXW18346.1"/>
    </source>
</evidence>
<dbReference type="Proteomes" id="UP000290288">
    <property type="component" value="Unassembled WGS sequence"/>
</dbReference>
<comment type="caution">
    <text evidence="1">The sequence shown here is derived from an EMBL/GenBank/DDBJ whole genome shotgun (WGS) entry which is preliminary data.</text>
</comment>
<dbReference type="AlphaFoldDB" id="A0A4Q2DH58"/>
<accession>A0A4Q2DH58</accession>
<evidence type="ECO:0008006" key="3">
    <source>
        <dbReference type="Google" id="ProtNLM"/>
    </source>
</evidence>
<dbReference type="OrthoDB" id="3365698at2759"/>
<evidence type="ECO:0000313" key="2">
    <source>
        <dbReference type="Proteomes" id="UP000290288"/>
    </source>
</evidence>